<feature type="transmembrane region" description="Helical" evidence="1">
    <location>
        <begin position="119"/>
        <end position="139"/>
    </location>
</feature>
<dbReference type="PANTHER" id="PTHR23028:SF53">
    <property type="entry name" value="ACYL_TRANSF_3 DOMAIN-CONTAINING PROTEIN"/>
    <property type="match status" value="1"/>
</dbReference>
<organism evidence="3 4">
    <name type="scientific">Lysobacter antibioticus</name>
    <dbReference type="NCBI Taxonomy" id="84531"/>
    <lineage>
        <taxon>Bacteria</taxon>
        <taxon>Pseudomonadati</taxon>
        <taxon>Pseudomonadota</taxon>
        <taxon>Gammaproteobacteria</taxon>
        <taxon>Lysobacterales</taxon>
        <taxon>Lysobacteraceae</taxon>
        <taxon>Lysobacter</taxon>
    </lineage>
</organism>
<feature type="transmembrane region" description="Helical" evidence="1">
    <location>
        <begin position="7"/>
        <end position="26"/>
    </location>
</feature>
<dbReference type="eggNOG" id="COG1835">
    <property type="taxonomic scope" value="Bacteria"/>
</dbReference>
<feature type="transmembrane region" description="Helical" evidence="1">
    <location>
        <begin position="305"/>
        <end position="324"/>
    </location>
</feature>
<feature type="domain" description="Acyltransferase 3" evidence="2">
    <location>
        <begin position="43"/>
        <end position="388"/>
    </location>
</feature>
<keyword evidence="3" id="KW-0012">Acyltransferase</keyword>
<dbReference type="PANTHER" id="PTHR23028">
    <property type="entry name" value="ACETYLTRANSFERASE"/>
    <property type="match status" value="1"/>
</dbReference>
<protein>
    <submittedName>
        <fullName evidence="3">Acyltransferase family protein</fullName>
    </submittedName>
</protein>
<accession>A0A0S2F5H5</accession>
<feature type="transmembrane region" description="Helical" evidence="1">
    <location>
        <begin position="78"/>
        <end position="99"/>
    </location>
</feature>
<dbReference type="Proteomes" id="UP000060787">
    <property type="component" value="Chromosome"/>
</dbReference>
<feature type="transmembrane region" description="Helical" evidence="1">
    <location>
        <begin position="211"/>
        <end position="231"/>
    </location>
</feature>
<keyword evidence="3" id="KW-0808">Transferase</keyword>
<keyword evidence="4" id="KW-1185">Reference proteome</keyword>
<dbReference type="STRING" id="84531.LA76x_0641"/>
<sequence>MVDIHQVWPYFAMLALALAFAALPWFRAADRAPPQAEQRSDTLDGLRGFLALSVFASHVIVHHEYLRTGVWKPSPSAFYNTAGLLGICLFFMITGFLFWNKLLEADGRPRWRALYIGRVFRLGPMYLVAVLTMIAIVAYRTGFQWRVPPSQATASALGWLALGIVPPPPTINGYADTGTILAGVTWTLFFEWLFYFSLPISAWFVRRGRHLGFSAGLVAVCLLTIAAASWHGGFEPGVKPRPILFLAVLAELVLMLGSGMFVASLLHAGIGARLRWQRPLWSGVALLCLVVLFATMIAGAPGIGLAQLFLLCPLAGTFFFILCSGNRMFGLLAWPASRRLSQLSYGIYLSQGLILVAVFAIPGVSAYAASGGLAFWSVYIGSALLLCASALLTYRYVEEPGIRFGKRIASRLGAKSDARAPLPATT</sequence>
<dbReference type="GO" id="GO:0016747">
    <property type="term" value="F:acyltransferase activity, transferring groups other than amino-acyl groups"/>
    <property type="evidence" value="ECO:0007669"/>
    <property type="project" value="InterPro"/>
</dbReference>
<evidence type="ECO:0000313" key="4">
    <source>
        <dbReference type="Proteomes" id="UP000060787"/>
    </source>
</evidence>
<name>A0A0S2F5H5_LYSAN</name>
<dbReference type="GO" id="GO:0016020">
    <property type="term" value="C:membrane"/>
    <property type="evidence" value="ECO:0007669"/>
    <property type="project" value="TreeGrafter"/>
</dbReference>
<reference evidence="3 4" key="1">
    <citation type="journal article" date="2015" name="BMC Genomics">
        <title>Comparative genomics and metabolic profiling of the genus Lysobacter.</title>
        <authorList>
            <person name="de Bruijn I."/>
            <person name="Cheng X."/>
            <person name="de Jager V."/>
            <person name="Exposito R.G."/>
            <person name="Watrous J."/>
            <person name="Patel N."/>
            <person name="Postma J."/>
            <person name="Dorrestein P.C."/>
            <person name="Kobayashi D."/>
            <person name="Raaijmakers J.M."/>
        </authorList>
    </citation>
    <scope>NUCLEOTIDE SEQUENCE [LARGE SCALE GENOMIC DNA]</scope>
    <source>
        <strain evidence="3 4">76</strain>
    </source>
</reference>
<keyword evidence="1" id="KW-1133">Transmembrane helix</keyword>
<gene>
    <name evidence="3" type="ORF">LA76x_0641</name>
</gene>
<dbReference type="EMBL" id="CP011129">
    <property type="protein sequence ID" value="ALN78802.1"/>
    <property type="molecule type" value="Genomic_DNA"/>
</dbReference>
<proteinExistence type="predicted"/>
<dbReference type="AlphaFoldDB" id="A0A0S2F5H5"/>
<dbReference type="RefSeq" id="WP_057916549.1">
    <property type="nucleotide sequence ID" value="NZ_CP011129.1"/>
</dbReference>
<feature type="transmembrane region" description="Helical" evidence="1">
    <location>
        <begin position="180"/>
        <end position="204"/>
    </location>
</feature>
<keyword evidence="1" id="KW-0812">Transmembrane</keyword>
<feature type="transmembrane region" description="Helical" evidence="1">
    <location>
        <begin position="374"/>
        <end position="397"/>
    </location>
</feature>
<dbReference type="InterPro" id="IPR002656">
    <property type="entry name" value="Acyl_transf_3_dom"/>
</dbReference>
<dbReference type="Pfam" id="PF01757">
    <property type="entry name" value="Acyl_transf_3"/>
    <property type="match status" value="1"/>
</dbReference>
<dbReference type="KEGG" id="lab:LA76x_0641"/>
<dbReference type="PATRIC" id="fig|84531.8.peg.668"/>
<keyword evidence="1" id="KW-0472">Membrane</keyword>
<evidence type="ECO:0000256" key="1">
    <source>
        <dbReference type="SAM" id="Phobius"/>
    </source>
</evidence>
<evidence type="ECO:0000313" key="3">
    <source>
        <dbReference type="EMBL" id="ALN78802.1"/>
    </source>
</evidence>
<feature type="transmembrane region" description="Helical" evidence="1">
    <location>
        <begin position="280"/>
        <end position="299"/>
    </location>
</feature>
<evidence type="ECO:0000259" key="2">
    <source>
        <dbReference type="Pfam" id="PF01757"/>
    </source>
</evidence>
<feature type="transmembrane region" description="Helical" evidence="1">
    <location>
        <begin position="345"/>
        <end position="368"/>
    </location>
</feature>
<feature type="transmembrane region" description="Helical" evidence="1">
    <location>
        <begin position="243"/>
        <end position="268"/>
    </location>
</feature>
<dbReference type="GO" id="GO:0000271">
    <property type="term" value="P:polysaccharide biosynthetic process"/>
    <property type="evidence" value="ECO:0007669"/>
    <property type="project" value="TreeGrafter"/>
</dbReference>
<dbReference type="InterPro" id="IPR050879">
    <property type="entry name" value="Acyltransferase_3"/>
</dbReference>